<organism evidence="8 9">
    <name type="scientific">Limosilactobacillus reuteri (strain ATCC 55730 / SD2112)</name>
    <name type="common">Lactobacillus reuteri</name>
    <dbReference type="NCBI Taxonomy" id="491077"/>
    <lineage>
        <taxon>Bacteria</taxon>
        <taxon>Bacillati</taxon>
        <taxon>Bacillota</taxon>
        <taxon>Bacilli</taxon>
        <taxon>Lactobacillales</taxon>
        <taxon>Lactobacillaceae</taxon>
        <taxon>Limosilactobacillus</taxon>
    </lineage>
</organism>
<evidence type="ECO:0000313" key="8">
    <source>
        <dbReference type="EMBL" id="AEI57319.1"/>
    </source>
</evidence>
<dbReference type="PANTHER" id="PTHR43827">
    <property type="entry name" value="2,5-DIKETO-D-GLUCONIC ACID REDUCTASE"/>
    <property type="match status" value="1"/>
</dbReference>
<dbReference type="HOGENOM" id="CLU_023205_0_1_9"/>
<dbReference type="Proteomes" id="UP000001924">
    <property type="component" value="Chromosome"/>
</dbReference>
<dbReference type="AlphaFoldDB" id="F8DQZ6"/>
<name>F8DQZ6_LIMRS</name>
<dbReference type="PIRSF" id="PIRSF000097">
    <property type="entry name" value="AKR"/>
    <property type="match status" value="1"/>
</dbReference>
<dbReference type="PRINTS" id="PR00069">
    <property type="entry name" value="ALDKETRDTASE"/>
</dbReference>
<dbReference type="InterPro" id="IPR023210">
    <property type="entry name" value="NADP_OxRdtase_dom"/>
</dbReference>
<feature type="site" description="Lowers pKa of active site Tyr" evidence="6">
    <location>
        <position position="105"/>
    </location>
</feature>
<dbReference type="Pfam" id="PF00248">
    <property type="entry name" value="Aldo_ket_red"/>
    <property type="match status" value="1"/>
</dbReference>
<dbReference type="InterPro" id="IPR020471">
    <property type="entry name" value="AKR"/>
</dbReference>
<evidence type="ECO:0000256" key="4">
    <source>
        <dbReference type="PIRSR" id="PIRSR000097-1"/>
    </source>
</evidence>
<evidence type="ECO:0000256" key="5">
    <source>
        <dbReference type="PIRSR" id="PIRSR000097-2"/>
    </source>
</evidence>
<dbReference type="FunFam" id="3.20.20.100:FF:000015">
    <property type="entry name" value="Oxidoreductase, aldo/keto reductase family"/>
    <property type="match status" value="1"/>
</dbReference>
<evidence type="ECO:0000256" key="6">
    <source>
        <dbReference type="PIRSR" id="PIRSR000097-3"/>
    </source>
</evidence>
<dbReference type="CDD" id="cd19133">
    <property type="entry name" value="AKR_AKR5F1"/>
    <property type="match status" value="1"/>
</dbReference>
<keyword evidence="2" id="KW-0521">NADP</keyword>
<comment type="similarity">
    <text evidence="1">Belongs to the aldo/keto reductase family.</text>
</comment>
<sequence length="320" mass="36282">MIPDVTPNGVFYLPPTGWLTSFYNPPYFMTNVPTVKLNNGVEMPTLGFGVFQVPDLSQAEQAVTDALEVGYRLIDTAAAYQNEEAVGKAIKNSSVNREDVFVTSKLWVSDFNYKRAKAGIDASLQKLGLDYMDLYLLHQPYGDTMGAWRALQEAQKEGKIRAIGVSNFYADQLKDLELTMPVKPAVNQIEVNPWYQQDQEVKFAQSEDIRVEAWAPFAEGRHDIFTNETIAETAAKYGKSNGQVILRWLLQRGITVIPKSVHKNRMEENIDVFDFELSDDDMKKMASLNKNESQFFDHRDPVTIEQIFGSSLKMVQDDEK</sequence>
<dbReference type="PROSITE" id="PS00063">
    <property type="entry name" value="ALDOKETO_REDUCTASE_3"/>
    <property type="match status" value="1"/>
</dbReference>
<dbReference type="GO" id="GO:0016616">
    <property type="term" value="F:oxidoreductase activity, acting on the CH-OH group of donors, NAD or NADP as acceptor"/>
    <property type="evidence" value="ECO:0007669"/>
    <property type="project" value="UniProtKB-ARBA"/>
</dbReference>
<gene>
    <name evidence="8" type="primary">akr5f</name>
    <name evidence="8" type="ordered locus">HMPREF0538_21109</name>
</gene>
<dbReference type="SUPFAM" id="SSF51430">
    <property type="entry name" value="NAD(P)-linked oxidoreductase"/>
    <property type="match status" value="1"/>
</dbReference>
<protein>
    <submittedName>
        <fullName evidence="8">Organophosphate reductase</fullName>
    </submittedName>
</protein>
<reference evidence="9" key="1">
    <citation type="submission" date="2011-06" db="EMBL/GenBank/DDBJ databases">
        <title>The complete genome of Lactobacillus reuteri ATCC 55730 / SD2112.</title>
        <authorList>
            <person name="Muzny D."/>
            <person name="Qin X."/>
            <person name="Buhay C."/>
            <person name="Dugan-Rocha S."/>
            <person name="Ding Y."/>
            <person name="Chen G."/>
            <person name="Hawes A."/>
            <person name="Holder M."/>
            <person name="Jhangiani S."/>
            <person name="Johnson A."/>
            <person name="Khan Z."/>
            <person name="Li Z."/>
            <person name="Liu W."/>
            <person name="Liu X."/>
            <person name="Perez L."/>
            <person name="Shen H."/>
            <person name="Wang Q."/>
            <person name="Watt J."/>
            <person name="Xi L."/>
            <person name="Xin Y."/>
            <person name="Zhou J."/>
            <person name="Deng J."/>
            <person name="Jiang H."/>
            <person name="Liu Y."/>
            <person name="Qu J."/>
            <person name="Song X.-Z."/>
            <person name="Zhang L."/>
            <person name="Villasana D."/>
            <person name="Johnson A."/>
            <person name="Liu J."/>
            <person name="Liyanage D."/>
            <person name="Lorensuhewa L."/>
            <person name="Robinson T."/>
            <person name="Song A."/>
            <person name="Song B.-B."/>
            <person name="Dinh H."/>
            <person name="Thornton R."/>
            <person name="Coyle M."/>
            <person name="Francisco L."/>
            <person name="Jackson L."/>
            <person name="Javaid M."/>
            <person name="Korchina V."/>
            <person name="Kovar C."/>
            <person name="Mata R."/>
            <person name="Mathew T."/>
            <person name="Ngo R."/>
            <person name="Nguyen L."/>
            <person name="Nguyen N."/>
            <person name="Okwuonu G."/>
            <person name="Ongeri F."/>
            <person name="Pham C."/>
            <person name="Simmons D."/>
            <person name="Wilczek-Boney K."/>
            <person name="Hale W."/>
            <person name="Jakkamsetti A."/>
            <person name="Pham P."/>
            <person name="Ruth R."/>
            <person name="San Lucas F."/>
            <person name="Warren J."/>
            <person name="Zhang J."/>
            <person name="Zhao Z."/>
            <person name="Zhou C."/>
            <person name="Zhu D."/>
            <person name="Lee S."/>
            <person name="Bess C."/>
            <person name="Blankenburg K."/>
            <person name="Forbes L."/>
            <person name="Fu Q."/>
            <person name="Gubbala S."/>
            <person name="Hirani K."/>
            <person name="Jayaseelan J.C."/>
            <person name="Lara F."/>
            <person name="Munidasa M."/>
            <person name="Palculict T."/>
            <person name="Patil S."/>
            <person name="Pu L.-L."/>
            <person name="Saada N."/>
            <person name="Tang L."/>
            <person name="Weissenberger G."/>
            <person name="Zhu Y."/>
            <person name="Hemphill L."/>
            <person name="Shang Y."/>
            <person name="Youmans B."/>
            <person name="Ayvaz T."/>
            <person name="Ross M."/>
            <person name="Santibanez J."/>
            <person name="Aqrawi P."/>
            <person name="Gross S."/>
            <person name="Joshi V."/>
            <person name="Fowler G."/>
            <person name="Nazareth L."/>
            <person name="Reid J."/>
            <person name="Worley K."/>
            <person name="Petrosino J."/>
            <person name="Highlander S."/>
            <person name="Gibbs R."/>
        </authorList>
    </citation>
    <scope>NUCLEOTIDE SEQUENCE [LARGE SCALE GENOMIC DNA]</scope>
    <source>
        <strain evidence="9">ATCC 55730 / SD2112</strain>
    </source>
</reference>
<dbReference type="PROSITE" id="PS00062">
    <property type="entry name" value="ALDOKETO_REDUCTASE_2"/>
    <property type="match status" value="1"/>
</dbReference>
<evidence type="ECO:0000313" key="9">
    <source>
        <dbReference type="Proteomes" id="UP000001924"/>
    </source>
</evidence>
<dbReference type="InterPro" id="IPR036812">
    <property type="entry name" value="NAD(P)_OxRdtase_dom_sf"/>
</dbReference>
<feature type="binding site" evidence="5">
    <location>
        <position position="138"/>
    </location>
    <ligand>
        <name>substrate</name>
    </ligand>
</feature>
<accession>F8DQZ6</accession>
<dbReference type="InterPro" id="IPR018170">
    <property type="entry name" value="Aldo/ket_reductase_CS"/>
</dbReference>
<evidence type="ECO:0000259" key="7">
    <source>
        <dbReference type="Pfam" id="PF00248"/>
    </source>
</evidence>
<dbReference type="PANTHER" id="PTHR43827:SF3">
    <property type="entry name" value="NADP-DEPENDENT OXIDOREDUCTASE DOMAIN-CONTAINING PROTEIN"/>
    <property type="match status" value="1"/>
</dbReference>
<feature type="domain" description="NADP-dependent oxidoreductase" evidence="7">
    <location>
        <begin position="46"/>
        <end position="289"/>
    </location>
</feature>
<keyword evidence="3" id="KW-0560">Oxidoreductase</keyword>
<dbReference type="Gene3D" id="3.20.20.100">
    <property type="entry name" value="NADP-dependent oxidoreductase domain"/>
    <property type="match status" value="1"/>
</dbReference>
<dbReference type="PROSITE" id="PS00798">
    <property type="entry name" value="ALDOKETO_REDUCTASE_1"/>
    <property type="match status" value="1"/>
</dbReference>
<evidence type="ECO:0000256" key="2">
    <source>
        <dbReference type="ARBA" id="ARBA00022857"/>
    </source>
</evidence>
<proteinExistence type="inferred from homology"/>
<feature type="active site" description="Proton donor" evidence="4">
    <location>
        <position position="80"/>
    </location>
</feature>
<dbReference type="EMBL" id="CP002844">
    <property type="protein sequence ID" value="AEI57319.1"/>
    <property type="molecule type" value="Genomic_DNA"/>
</dbReference>
<evidence type="ECO:0000256" key="1">
    <source>
        <dbReference type="ARBA" id="ARBA00007905"/>
    </source>
</evidence>
<dbReference type="KEGG" id="lru:HMPREF0538_21109"/>
<evidence type="ECO:0000256" key="3">
    <source>
        <dbReference type="ARBA" id="ARBA00023002"/>
    </source>
</evidence>